<keyword evidence="3 6" id="KW-0963">Cytoplasm</keyword>
<dbReference type="GO" id="GO:0005737">
    <property type="term" value="C:cytoplasm"/>
    <property type="evidence" value="ECO:0007669"/>
    <property type="project" value="UniProtKB-SubCell"/>
</dbReference>
<dbReference type="FunFam" id="3.90.950.10:FF:000005">
    <property type="entry name" value="7-methyl-GTP pyrophosphatase"/>
    <property type="match status" value="1"/>
</dbReference>
<comment type="catalytic activity">
    <reaction evidence="6">
        <text>dTTP + H2O = dTMP + diphosphate + H(+)</text>
        <dbReference type="Rhea" id="RHEA:28534"/>
        <dbReference type="ChEBI" id="CHEBI:15377"/>
        <dbReference type="ChEBI" id="CHEBI:15378"/>
        <dbReference type="ChEBI" id="CHEBI:33019"/>
        <dbReference type="ChEBI" id="CHEBI:37568"/>
        <dbReference type="ChEBI" id="CHEBI:63528"/>
        <dbReference type="EC" id="3.6.1.9"/>
    </reaction>
</comment>
<comment type="cofactor">
    <cofactor evidence="1 6">
        <name>a divalent metal cation</name>
        <dbReference type="ChEBI" id="CHEBI:60240"/>
    </cofactor>
</comment>
<dbReference type="GO" id="GO:0047429">
    <property type="term" value="F:nucleoside triphosphate diphosphatase activity"/>
    <property type="evidence" value="ECO:0007669"/>
    <property type="project" value="UniProtKB-EC"/>
</dbReference>
<dbReference type="InterPro" id="IPR029001">
    <property type="entry name" value="ITPase-like_fam"/>
</dbReference>
<keyword evidence="4 6" id="KW-0378">Hydrolase</keyword>
<evidence type="ECO:0000256" key="2">
    <source>
        <dbReference type="ARBA" id="ARBA00004496"/>
    </source>
</evidence>
<comment type="similarity">
    <text evidence="6">Belongs to the Maf family. YhdE subfamily.</text>
</comment>
<accession>A0A9D1A8K4</accession>
<feature type="active site" description="Proton acceptor" evidence="6">
    <location>
        <position position="72"/>
    </location>
</feature>
<feature type="site" description="Important for substrate specificity" evidence="6">
    <location>
        <position position="73"/>
    </location>
</feature>
<sequence length="197" mass="21419">MQVTSMLILASQSPRRRELLSMLGLPFQIHTADIDETMDPLLPPEEEVMRVSEAKARAVAKAHPADLILSADTIVVVDGKVLGKPHDPAEAKAMLRRLSGRCHTVMTAFCLFKDGQADVHLEETHLRFKPLAQAEIDAYVATGSPLDKAGAYGIQDQAAIFVEAMDGDYYNVMGLPLCALVKCLRRRGVAVLGAVEP</sequence>
<feature type="site" description="Important for substrate specificity" evidence="6">
    <location>
        <position position="15"/>
    </location>
</feature>
<dbReference type="Gene3D" id="3.90.950.10">
    <property type="match status" value="1"/>
</dbReference>
<evidence type="ECO:0000256" key="4">
    <source>
        <dbReference type="ARBA" id="ARBA00022801"/>
    </source>
</evidence>
<dbReference type="PIRSF" id="PIRSF006305">
    <property type="entry name" value="Maf"/>
    <property type="match status" value="1"/>
</dbReference>
<comment type="caution">
    <text evidence="6">Lacks conserved residue(s) required for the propagation of feature annotation.</text>
</comment>
<dbReference type="EC" id="3.6.1.9" evidence="6"/>
<evidence type="ECO:0000256" key="5">
    <source>
        <dbReference type="ARBA" id="ARBA00023080"/>
    </source>
</evidence>
<comment type="subcellular location">
    <subcellularLocation>
        <location evidence="2 6">Cytoplasm</location>
    </subcellularLocation>
</comment>
<comment type="caution">
    <text evidence="7">The sequence shown here is derived from an EMBL/GenBank/DDBJ whole genome shotgun (WGS) entry which is preliminary data.</text>
</comment>
<comment type="function">
    <text evidence="6">Nucleoside triphosphate pyrophosphatase that hydrolyzes dTTP and UTP. May have a dual role in cell division arrest and in preventing the incorporation of modified nucleotides into cellular nucleic acids.</text>
</comment>
<evidence type="ECO:0000256" key="6">
    <source>
        <dbReference type="HAMAP-Rule" id="MF_00528"/>
    </source>
</evidence>
<dbReference type="Proteomes" id="UP000824258">
    <property type="component" value="Unassembled WGS sequence"/>
</dbReference>
<evidence type="ECO:0000256" key="3">
    <source>
        <dbReference type="ARBA" id="ARBA00022490"/>
    </source>
</evidence>
<dbReference type="SUPFAM" id="SSF52972">
    <property type="entry name" value="ITPase-like"/>
    <property type="match status" value="1"/>
</dbReference>
<protein>
    <recommendedName>
        <fullName evidence="6">dTTP/UTP pyrophosphatase</fullName>
        <shortName evidence="6">dTTPase/UTPase</shortName>
        <ecNumber evidence="6">3.6.1.9</ecNumber>
    </recommendedName>
    <alternativeName>
        <fullName evidence="6">Nucleoside triphosphate pyrophosphatase</fullName>
    </alternativeName>
    <alternativeName>
        <fullName evidence="6">Nucleotide pyrophosphatase</fullName>
        <shortName evidence="6">Nucleotide PPase</shortName>
    </alternativeName>
</protein>
<dbReference type="EMBL" id="DVGD01000194">
    <property type="protein sequence ID" value="HIR09943.1"/>
    <property type="molecule type" value="Genomic_DNA"/>
</dbReference>
<dbReference type="HAMAP" id="MF_00528">
    <property type="entry name" value="Maf"/>
    <property type="match status" value="1"/>
</dbReference>
<feature type="site" description="Important for substrate specificity" evidence="6">
    <location>
        <position position="155"/>
    </location>
</feature>
<dbReference type="InterPro" id="IPR003697">
    <property type="entry name" value="Maf-like"/>
</dbReference>
<evidence type="ECO:0000256" key="1">
    <source>
        <dbReference type="ARBA" id="ARBA00001968"/>
    </source>
</evidence>
<dbReference type="CDD" id="cd00555">
    <property type="entry name" value="Maf"/>
    <property type="match status" value="1"/>
</dbReference>
<keyword evidence="5 6" id="KW-0546">Nucleotide metabolism</keyword>
<dbReference type="AlphaFoldDB" id="A0A9D1A8K4"/>
<gene>
    <name evidence="7" type="primary">maf</name>
    <name evidence="7" type="ORF">IAA70_06035</name>
</gene>
<dbReference type="GO" id="GO:0009117">
    <property type="term" value="P:nucleotide metabolic process"/>
    <property type="evidence" value="ECO:0007669"/>
    <property type="project" value="UniProtKB-KW"/>
</dbReference>
<comment type="catalytic activity">
    <reaction evidence="6">
        <text>UTP + H2O = UMP + diphosphate + H(+)</text>
        <dbReference type="Rhea" id="RHEA:29395"/>
        <dbReference type="ChEBI" id="CHEBI:15377"/>
        <dbReference type="ChEBI" id="CHEBI:15378"/>
        <dbReference type="ChEBI" id="CHEBI:33019"/>
        <dbReference type="ChEBI" id="CHEBI:46398"/>
        <dbReference type="ChEBI" id="CHEBI:57865"/>
        <dbReference type="EC" id="3.6.1.9"/>
    </reaction>
</comment>
<proteinExistence type="inferred from homology"/>
<reference evidence="7" key="2">
    <citation type="journal article" date="2021" name="PeerJ">
        <title>Extensive microbial diversity within the chicken gut microbiome revealed by metagenomics and culture.</title>
        <authorList>
            <person name="Gilroy R."/>
            <person name="Ravi A."/>
            <person name="Getino M."/>
            <person name="Pursley I."/>
            <person name="Horton D.L."/>
            <person name="Alikhan N.F."/>
            <person name="Baker D."/>
            <person name="Gharbi K."/>
            <person name="Hall N."/>
            <person name="Watson M."/>
            <person name="Adriaenssens E.M."/>
            <person name="Foster-Nyarko E."/>
            <person name="Jarju S."/>
            <person name="Secka A."/>
            <person name="Antonio M."/>
            <person name="Oren A."/>
            <person name="Chaudhuri R.R."/>
            <person name="La Ragione R."/>
            <person name="Hildebrand F."/>
            <person name="Pallen M.J."/>
        </authorList>
    </citation>
    <scope>NUCLEOTIDE SEQUENCE</scope>
    <source>
        <strain evidence="7">ChiHjej9B8-7071</strain>
    </source>
</reference>
<reference evidence="7" key="1">
    <citation type="submission" date="2020-10" db="EMBL/GenBank/DDBJ databases">
        <authorList>
            <person name="Gilroy R."/>
        </authorList>
    </citation>
    <scope>NUCLEOTIDE SEQUENCE</scope>
    <source>
        <strain evidence="7">ChiHjej9B8-7071</strain>
    </source>
</reference>
<organism evidence="7 8">
    <name type="scientific">Candidatus Avoscillospira stercoripullorum</name>
    <dbReference type="NCBI Taxonomy" id="2840709"/>
    <lineage>
        <taxon>Bacteria</taxon>
        <taxon>Bacillati</taxon>
        <taxon>Bacillota</taxon>
        <taxon>Clostridia</taxon>
        <taxon>Eubacteriales</taxon>
        <taxon>Oscillospiraceae</taxon>
        <taxon>Oscillospiraceae incertae sedis</taxon>
        <taxon>Candidatus Avoscillospira</taxon>
    </lineage>
</organism>
<dbReference type="PANTHER" id="PTHR43213:SF5">
    <property type="entry name" value="BIFUNCTIONAL DTTP_UTP PYROPHOSPHATASE_METHYLTRANSFERASE PROTEIN-RELATED"/>
    <property type="match status" value="1"/>
</dbReference>
<dbReference type="PANTHER" id="PTHR43213">
    <property type="entry name" value="BIFUNCTIONAL DTTP/UTP PYROPHOSPHATASE/METHYLTRANSFERASE PROTEIN-RELATED"/>
    <property type="match status" value="1"/>
</dbReference>
<dbReference type="NCBIfam" id="TIGR00172">
    <property type="entry name" value="maf"/>
    <property type="match status" value="1"/>
</dbReference>
<dbReference type="Pfam" id="PF02545">
    <property type="entry name" value="Maf"/>
    <property type="match status" value="1"/>
</dbReference>
<evidence type="ECO:0000313" key="7">
    <source>
        <dbReference type="EMBL" id="HIR09943.1"/>
    </source>
</evidence>
<name>A0A9D1A8K4_9FIRM</name>
<evidence type="ECO:0000313" key="8">
    <source>
        <dbReference type="Proteomes" id="UP000824258"/>
    </source>
</evidence>